<feature type="domain" description="CS" evidence="2">
    <location>
        <begin position="65"/>
        <end position="159"/>
    </location>
</feature>
<dbReference type="InterPro" id="IPR008978">
    <property type="entry name" value="HSP20-like_chaperone"/>
</dbReference>
<dbReference type="GO" id="GO:0006950">
    <property type="term" value="P:response to stress"/>
    <property type="evidence" value="ECO:0007669"/>
    <property type="project" value="UniProtKB-ARBA"/>
</dbReference>
<dbReference type="Gene3D" id="3.40.50.300">
    <property type="entry name" value="P-loop containing nucleotide triphosphate hydrolases"/>
    <property type="match status" value="1"/>
</dbReference>
<dbReference type="SUPFAM" id="SSF49764">
    <property type="entry name" value="HSP20-like chaperones"/>
    <property type="match status" value="1"/>
</dbReference>
<dbReference type="EMBL" id="JRKL02012861">
    <property type="protein sequence ID" value="KAF3943571.1"/>
    <property type="molecule type" value="Genomic_DNA"/>
</dbReference>
<dbReference type="FunFam" id="2.60.40.790:FF:000050">
    <property type="entry name" value="Probable inactive shikimate kinase like 2, chloroplastic"/>
    <property type="match status" value="1"/>
</dbReference>
<keyword evidence="4" id="KW-1185">Reference proteome</keyword>
<evidence type="ECO:0000313" key="4">
    <source>
        <dbReference type="Proteomes" id="UP000737018"/>
    </source>
</evidence>
<evidence type="ECO:0000259" key="2">
    <source>
        <dbReference type="PROSITE" id="PS51203"/>
    </source>
</evidence>
<name>A0A8J4VCZ0_9ROSI</name>
<dbReference type="Proteomes" id="UP000737018">
    <property type="component" value="Unassembled WGS sequence"/>
</dbReference>
<dbReference type="Gene3D" id="2.60.40.790">
    <property type="match status" value="1"/>
</dbReference>
<reference evidence="3" key="1">
    <citation type="submission" date="2020-03" db="EMBL/GenBank/DDBJ databases">
        <title>Castanea mollissima Vanexum genome sequencing.</title>
        <authorList>
            <person name="Staton M."/>
        </authorList>
    </citation>
    <scope>NUCLEOTIDE SEQUENCE</scope>
    <source>
        <tissue evidence="3">Leaf</tissue>
    </source>
</reference>
<evidence type="ECO:0000256" key="1">
    <source>
        <dbReference type="ARBA" id="ARBA00006997"/>
    </source>
</evidence>
<accession>A0A8J4VCZ0</accession>
<dbReference type="PROSITE" id="PS51203">
    <property type="entry name" value="CS"/>
    <property type="match status" value="1"/>
</dbReference>
<protein>
    <recommendedName>
        <fullName evidence="2">CS domain-containing protein</fullName>
    </recommendedName>
</protein>
<dbReference type="Pfam" id="PF04969">
    <property type="entry name" value="CS"/>
    <property type="match status" value="1"/>
</dbReference>
<dbReference type="InterPro" id="IPR031322">
    <property type="entry name" value="Shikimate/glucono_kinase"/>
</dbReference>
<dbReference type="PANTHER" id="PTHR21087">
    <property type="entry name" value="SHIKIMATE KINASE"/>
    <property type="match status" value="1"/>
</dbReference>
<evidence type="ECO:0000313" key="3">
    <source>
        <dbReference type="EMBL" id="KAF3943571.1"/>
    </source>
</evidence>
<dbReference type="Pfam" id="PF01202">
    <property type="entry name" value="SKI"/>
    <property type="match status" value="1"/>
</dbReference>
<comment type="caution">
    <text evidence="3">The sequence shown here is derived from an EMBL/GenBank/DDBJ whole genome shotgun (WGS) entry which is preliminary data.</text>
</comment>
<dbReference type="GO" id="GO:0005829">
    <property type="term" value="C:cytosol"/>
    <property type="evidence" value="ECO:0007669"/>
    <property type="project" value="TreeGrafter"/>
</dbReference>
<dbReference type="InterPro" id="IPR007052">
    <property type="entry name" value="CS_dom"/>
</dbReference>
<dbReference type="InterPro" id="IPR027417">
    <property type="entry name" value="P-loop_NTPase"/>
</dbReference>
<sequence>MSTITASICILSGNKNPIKTLNLSPPNSVSNSSSVRSWSSHVIKTSSNSNRLSFNCKSASTIPFVSSKNYEFSDGSSEVELRLQLGAQDIQSYRDISVDANDNSLKIRIQRYGSLITLIETDRLFEKIKPAETIWYIDDDQLVVNLKKQDPDLKWPDIVESWDSLTVGSLQLLQGTAIFIVGDSTEINETVAREIAVGIGYTPLTTKELLETYAKQTIDSWVLTEGSDSVAEAESAILESLSSHVRAVVATLGGQQGAARRADKWQHLYAGFTVWLSQTEATDEDSAKEEARRHIQDARLGYSKADVVVKLQGWDSDQTKSVAQASLRAIKQLVLSDKNLPGKKRLYVRLGCRGDWPNIKPPGWAPSAGDDATSRTVSRVDYYAIFIGQDLGSTDATTGVPHQHPTRGDKKK</sequence>
<proteinExistence type="inferred from homology"/>
<organism evidence="3 4">
    <name type="scientific">Castanea mollissima</name>
    <name type="common">Chinese chestnut</name>
    <dbReference type="NCBI Taxonomy" id="60419"/>
    <lineage>
        <taxon>Eukaryota</taxon>
        <taxon>Viridiplantae</taxon>
        <taxon>Streptophyta</taxon>
        <taxon>Embryophyta</taxon>
        <taxon>Tracheophyta</taxon>
        <taxon>Spermatophyta</taxon>
        <taxon>Magnoliopsida</taxon>
        <taxon>eudicotyledons</taxon>
        <taxon>Gunneridae</taxon>
        <taxon>Pentapetalae</taxon>
        <taxon>rosids</taxon>
        <taxon>fabids</taxon>
        <taxon>Fagales</taxon>
        <taxon>Fagaceae</taxon>
        <taxon>Castanea</taxon>
    </lineage>
</organism>
<comment type="similarity">
    <text evidence="1">Belongs to the shikimate kinase family.</text>
</comment>
<dbReference type="OrthoDB" id="515366at2759"/>
<dbReference type="AlphaFoldDB" id="A0A8J4VCZ0"/>
<gene>
    <name evidence="3" type="ORF">CMV_029887</name>
</gene>
<dbReference type="PANTHER" id="PTHR21087:SF23">
    <property type="entry name" value="INACTIVE SHIKIMATE KINASE LIKE 2, CHLOROPLASTIC-RELATED"/>
    <property type="match status" value="1"/>
</dbReference>